<dbReference type="Proteomes" id="UP000002969">
    <property type="component" value="Unassembled WGS sequence"/>
</dbReference>
<keyword evidence="1" id="KW-0472">Membrane</keyword>
<evidence type="ECO:0000313" key="2">
    <source>
        <dbReference type="EMBL" id="EFK33566.1"/>
    </source>
</evidence>
<gene>
    <name evidence="2" type="ORF">HMPREF0204_12634</name>
</gene>
<sequence length="77" mass="9228">MNKVKRLRIKQQKGKRVKRQRDIKGTQINFAILPFCGFTILQFCYLAILLFCLFTKKEPTPKHRFFLHIVCVFLSRL</sequence>
<dbReference type="EMBL" id="ACKQ02000007">
    <property type="protein sequence ID" value="EFK33566.1"/>
    <property type="molecule type" value="Genomic_DNA"/>
</dbReference>
<keyword evidence="1" id="KW-0812">Transmembrane</keyword>
<feature type="transmembrane region" description="Helical" evidence="1">
    <location>
        <begin position="28"/>
        <end position="51"/>
    </location>
</feature>
<proteinExistence type="predicted"/>
<organism evidence="2 3">
    <name type="scientific">Chryseobacterium gleum ATCC 35910</name>
    <dbReference type="NCBI Taxonomy" id="525257"/>
    <lineage>
        <taxon>Bacteria</taxon>
        <taxon>Pseudomonadati</taxon>
        <taxon>Bacteroidota</taxon>
        <taxon>Flavobacteriia</taxon>
        <taxon>Flavobacteriales</taxon>
        <taxon>Weeksellaceae</taxon>
        <taxon>Chryseobacterium group</taxon>
        <taxon>Chryseobacterium</taxon>
    </lineage>
</organism>
<evidence type="ECO:0000313" key="3">
    <source>
        <dbReference type="Proteomes" id="UP000002969"/>
    </source>
</evidence>
<comment type="caution">
    <text evidence="2">The sequence shown here is derived from an EMBL/GenBank/DDBJ whole genome shotgun (WGS) entry which is preliminary data.</text>
</comment>
<reference evidence="2" key="1">
    <citation type="submission" date="2010-06" db="EMBL/GenBank/DDBJ databases">
        <authorList>
            <person name="Muzny D."/>
            <person name="Qin X."/>
            <person name="Buhay C."/>
            <person name="Dugan-Rocha S."/>
            <person name="Ding Y."/>
            <person name="Chen G."/>
            <person name="Hawes A."/>
            <person name="Holder M."/>
            <person name="Jhangiani S."/>
            <person name="Johnson A."/>
            <person name="Khan Z."/>
            <person name="Li Z."/>
            <person name="Liu W."/>
            <person name="Liu X."/>
            <person name="Perez L."/>
            <person name="Shen H."/>
            <person name="Wang Q."/>
            <person name="Watt J."/>
            <person name="Xi L."/>
            <person name="Xin Y."/>
            <person name="Zhou J."/>
            <person name="Deng J."/>
            <person name="Jiang H."/>
            <person name="Liu Y."/>
            <person name="Qu J."/>
            <person name="Song X.-Z."/>
            <person name="Zhang L."/>
            <person name="Villasana D."/>
            <person name="Johnson A."/>
            <person name="Liu J."/>
            <person name="Liyanage D."/>
            <person name="Lorensuhewa L."/>
            <person name="Robinson T."/>
            <person name="Song A."/>
            <person name="Song B.-B."/>
            <person name="Dinh H."/>
            <person name="Thornton R."/>
            <person name="Coyle M."/>
            <person name="Francisco L."/>
            <person name="Jackson L."/>
            <person name="Javaid M."/>
            <person name="Korchina V."/>
            <person name="Kovar C."/>
            <person name="Mata R."/>
            <person name="Mathew T."/>
            <person name="Ngo R."/>
            <person name="Nguyen L."/>
            <person name="Nguyen N."/>
            <person name="Okwuonu G."/>
            <person name="Ongeri F."/>
            <person name="Pham C."/>
            <person name="Simmons D."/>
            <person name="Wilczek-Boney K."/>
            <person name="Hale W."/>
            <person name="Jakkamsetti A."/>
            <person name="Pham P."/>
            <person name="Ruth R."/>
            <person name="San Lucas F."/>
            <person name="Warren J."/>
            <person name="Zhang J."/>
            <person name="Zhao Z."/>
            <person name="Zhou C."/>
            <person name="Zhu D."/>
            <person name="Lee S."/>
            <person name="Bess C."/>
            <person name="Blankenburg K."/>
            <person name="Forbes L."/>
            <person name="Fu Q."/>
            <person name="Gubbala S."/>
            <person name="Hirani K."/>
            <person name="Jayaseelan J.C."/>
            <person name="Lara F."/>
            <person name="Munidasa M."/>
            <person name="Palculict T."/>
            <person name="Patil S."/>
            <person name="Pu L.-L."/>
            <person name="Saada N."/>
            <person name="Tang L."/>
            <person name="Weissenberger G."/>
            <person name="Zhu Y."/>
            <person name="Hemphill L."/>
            <person name="Shang Y."/>
            <person name="Youmans B."/>
            <person name="Ayvaz T."/>
            <person name="Ross M."/>
            <person name="Santibanez J."/>
            <person name="Aqrawi P."/>
            <person name="Gross S."/>
            <person name="Joshi V."/>
            <person name="Fowler G."/>
            <person name="Nazareth L."/>
            <person name="Reid J."/>
            <person name="Worley K."/>
            <person name="Petrosino J."/>
            <person name="Highlander S."/>
            <person name="Gibbs R."/>
        </authorList>
    </citation>
    <scope>NUCLEOTIDE SEQUENCE [LARGE SCALE GENOMIC DNA]</scope>
    <source>
        <strain evidence="2">ATCC 35910</strain>
    </source>
</reference>
<protein>
    <submittedName>
        <fullName evidence="2">Uncharacterized protein</fullName>
    </submittedName>
</protein>
<keyword evidence="3" id="KW-1185">Reference proteome</keyword>
<accession>A0ABN0AKX7</accession>
<name>A0ABN0AKX7_CHRGE</name>
<evidence type="ECO:0000256" key="1">
    <source>
        <dbReference type="SAM" id="Phobius"/>
    </source>
</evidence>
<keyword evidence="1" id="KW-1133">Transmembrane helix</keyword>